<comment type="caution">
    <text evidence="3">The sequence shown here is derived from an EMBL/GenBank/DDBJ whole genome shotgun (WGS) entry which is preliminary data.</text>
</comment>
<evidence type="ECO:0000313" key="8">
    <source>
        <dbReference type="Proteomes" id="UP000437068"/>
    </source>
</evidence>
<evidence type="ECO:0000313" key="1">
    <source>
        <dbReference type="EMBL" id="KAE8999229.1"/>
    </source>
</evidence>
<evidence type="ECO:0000313" key="12">
    <source>
        <dbReference type="Proteomes" id="UP000460718"/>
    </source>
</evidence>
<evidence type="ECO:0000313" key="3">
    <source>
        <dbReference type="EMBL" id="KAE9122532.1"/>
    </source>
</evidence>
<dbReference type="Proteomes" id="UP000441208">
    <property type="component" value="Unassembled WGS sequence"/>
</dbReference>
<dbReference type="EMBL" id="QXFW01000963">
    <property type="protein sequence ID" value="KAE8999229.1"/>
    <property type="molecule type" value="Genomic_DNA"/>
</dbReference>
<dbReference type="Proteomes" id="UP000433483">
    <property type="component" value="Unassembled WGS sequence"/>
</dbReference>
<gene>
    <name evidence="6" type="ORF">PF001_g14395</name>
    <name evidence="5" type="ORF">PF002_g12111</name>
    <name evidence="4" type="ORF">PF005_g13529</name>
    <name evidence="3" type="ORF">PF006_g17631</name>
    <name evidence="2" type="ORF">PF007_g11352</name>
    <name evidence="1" type="ORF">PF011_g14715</name>
</gene>
<dbReference type="Proteomes" id="UP000440367">
    <property type="component" value="Unassembled WGS sequence"/>
</dbReference>
<evidence type="ECO:0000313" key="10">
    <source>
        <dbReference type="Proteomes" id="UP000440732"/>
    </source>
</evidence>
<keyword evidence="7" id="KW-1185">Reference proteome</keyword>
<evidence type="ECO:0000313" key="6">
    <source>
        <dbReference type="EMBL" id="KAE9301561.1"/>
    </source>
</evidence>
<dbReference type="OrthoDB" id="10462502at2759"/>
<dbReference type="EMBL" id="QXGB01000754">
    <property type="protein sequence ID" value="KAE9205137.1"/>
    <property type="molecule type" value="Genomic_DNA"/>
</dbReference>
<dbReference type="EMBL" id="QXGD01000574">
    <property type="protein sequence ID" value="KAE9233345.1"/>
    <property type="molecule type" value="Genomic_DNA"/>
</dbReference>
<dbReference type="Proteomes" id="UP000437068">
    <property type="component" value="Unassembled WGS sequence"/>
</dbReference>
<dbReference type="Proteomes" id="UP000460718">
    <property type="component" value="Unassembled WGS sequence"/>
</dbReference>
<organism evidence="3 10">
    <name type="scientific">Phytophthora fragariae</name>
    <dbReference type="NCBI Taxonomy" id="53985"/>
    <lineage>
        <taxon>Eukaryota</taxon>
        <taxon>Sar</taxon>
        <taxon>Stramenopiles</taxon>
        <taxon>Oomycota</taxon>
        <taxon>Peronosporomycetes</taxon>
        <taxon>Peronosporales</taxon>
        <taxon>Peronosporaceae</taxon>
        <taxon>Phytophthora</taxon>
    </lineage>
</organism>
<sequence>MGLQAARRLSTKTRRPSRPLLRLRVTTKTTILLLATYLRRRSSCSCSRLFPIAKSSTWRHLQCNRRRLQCNPRRLQYNKRRQLRNLLCRLLRRLLCRASGRALGSWGHPLPGSHCSTTWAKDSW</sequence>
<proteinExistence type="predicted"/>
<evidence type="ECO:0000313" key="11">
    <source>
        <dbReference type="Proteomes" id="UP000441208"/>
    </source>
</evidence>
<dbReference type="Proteomes" id="UP000440732">
    <property type="component" value="Unassembled WGS sequence"/>
</dbReference>
<evidence type="ECO:0000313" key="2">
    <source>
        <dbReference type="EMBL" id="KAE9111791.1"/>
    </source>
</evidence>
<reference evidence="7 8" key="1">
    <citation type="submission" date="2018-08" db="EMBL/GenBank/DDBJ databases">
        <title>Genomic investigation of the strawberry pathogen Phytophthora fragariae indicates pathogenicity is determined by transcriptional variation in three key races.</title>
        <authorList>
            <person name="Adams T.M."/>
            <person name="Armitage A.D."/>
            <person name="Sobczyk M.K."/>
            <person name="Bates H.J."/>
            <person name="Dunwell J.M."/>
            <person name="Nellist C.F."/>
            <person name="Harrison R.J."/>
        </authorList>
    </citation>
    <scope>NUCLEOTIDE SEQUENCE [LARGE SCALE GENOMIC DNA]</scope>
    <source>
        <strain evidence="6 8">A4</strain>
        <strain evidence="5 9">BC-1</strain>
        <strain evidence="4 7">NOV-27</strain>
        <strain evidence="3 10">NOV-5</strain>
        <strain evidence="2 11">NOV-71</strain>
        <strain evidence="1 12">SCRP245</strain>
    </source>
</reference>
<evidence type="ECO:0000313" key="7">
    <source>
        <dbReference type="Proteomes" id="UP000433483"/>
    </source>
</evidence>
<evidence type="ECO:0000313" key="4">
    <source>
        <dbReference type="EMBL" id="KAE9205137.1"/>
    </source>
</evidence>
<evidence type="ECO:0000313" key="5">
    <source>
        <dbReference type="EMBL" id="KAE9233345.1"/>
    </source>
</evidence>
<dbReference type="AlphaFoldDB" id="A0A6A3SRL3"/>
<name>A0A6A3SRL3_9STRA</name>
<dbReference type="EMBL" id="QXFZ01000565">
    <property type="protein sequence ID" value="KAE9111791.1"/>
    <property type="molecule type" value="Genomic_DNA"/>
</dbReference>
<dbReference type="EMBL" id="QXGE01000893">
    <property type="protein sequence ID" value="KAE9301561.1"/>
    <property type="molecule type" value="Genomic_DNA"/>
</dbReference>
<accession>A0A6A3SRL3</accession>
<dbReference type="EMBL" id="QXGA01001315">
    <property type="protein sequence ID" value="KAE9122532.1"/>
    <property type="molecule type" value="Genomic_DNA"/>
</dbReference>
<evidence type="ECO:0000313" key="9">
    <source>
        <dbReference type="Proteomes" id="UP000440367"/>
    </source>
</evidence>
<protein>
    <submittedName>
        <fullName evidence="3">Uncharacterized protein</fullName>
    </submittedName>
</protein>